<accession>A0A8D5UFQ2</accession>
<evidence type="ECO:0000313" key="3">
    <source>
        <dbReference type="Proteomes" id="UP000677436"/>
    </source>
</evidence>
<reference evidence="2" key="1">
    <citation type="journal article" date="2013" name="Int. J. Syst. Evol. Microbiol.">
        <title>Polycladomyces abyssicola gen. nov., sp. nov., a thermophilic filamentous bacterium isolated from hemipelagic sediment.</title>
        <authorList>
            <person name="Tsubouchi T."/>
            <person name="Shimane Y."/>
            <person name="Mori K."/>
            <person name="Usui K."/>
            <person name="Hiraki T."/>
            <person name="Tame A."/>
            <person name="Uematsu K."/>
            <person name="Maruyama T."/>
            <person name="Hatada Y."/>
        </authorList>
    </citation>
    <scope>NUCLEOTIDE SEQUENCE</scope>
    <source>
        <strain evidence="2">JIR-001</strain>
    </source>
</reference>
<evidence type="ECO:0000313" key="2">
    <source>
        <dbReference type="EMBL" id="BCU82355.1"/>
    </source>
</evidence>
<keyword evidence="1" id="KW-1133">Transmembrane helix</keyword>
<gene>
    <name evidence="2" type="ORF">JIR001_21380</name>
</gene>
<feature type="transmembrane region" description="Helical" evidence="1">
    <location>
        <begin position="44"/>
        <end position="65"/>
    </location>
</feature>
<dbReference type="EMBL" id="AP024601">
    <property type="protein sequence ID" value="BCU82355.1"/>
    <property type="molecule type" value="Genomic_DNA"/>
</dbReference>
<dbReference type="Proteomes" id="UP000677436">
    <property type="component" value="Chromosome"/>
</dbReference>
<keyword evidence="1" id="KW-0812">Transmembrane</keyword>
<reference evidence="2" key="2">
    <citation type="journal article" date="2021" name="Microbiol. Resour. Announc.">
        <title>Complete Genome Sequence of Polycladomyces abyssicola JIR-001T, Isolated from Hemipelagic Sediment in Deep Seawater.</title>
        <authorList>
            <person name="Tsubouchi T."/>
            <person name="Kaneko Y."/>
        </authorList>
    </citation>
    <scope>NUCLEOTIDE SEQUENCE</scope>
    <source>
        <strain evidence="2">JIR-001</strain>
    </source>
</reference>
<keyword evidence="3" id="KW-1185">Reference proteome</keyword>
<dbReference type="KEGG" id="pabs:JIR001_21380"/>
<dbReference type="AlphaFoldDB" id="A0A8D5UFQ2"/>
<evidence type="ECO:0000256" key="1">
    <source>
        <dbReference type="SAM" id="Phobius"/>
    </source>
</evidence>
<dbReference type="RefSeq" id="WP_212772698.1">
    <property type="nucleotide sequence ID" value="NZ_AP024601.1"/>
</dbReference>
<proteinExistence type="predicted"/>
<keyword evidence="1" id="KW-0472">Membrane</keyword>
<name>A0A8D5UFQ2_9BACL</name>
<feature type="transmembrane region" description="Helical" evidence="1">
    <location>
        <begin position="77"/>
        <end position="104"/>
    </location>
</feature>
<sequence>MNRTTEFVLALIGGIFGMLLSLSYVLVGGVGLFSGVEEAQQGGIVITVAGILLLIGSIASMVLSAPSQIRKHHKWSGGVTLATGILGFFVTFILWLIPGVLLIISGALSLRSPKTDGQSDTEV</sequence>
<feature type="transmembrane region" description="Helical" evidence="1">
    <location>
        <begin position="7"/>
        <end position="32"/>
    </location>
</feature>
<organism evidence="2 3">
    <name type="scientific">Polycladomyces abyssicola</name>
    <dbReference type="NCBI Taxonomy" id="1125966"/>
    <lineage>
        <taxon>Bacteria</taxon>
        <taxon>Bacillati</taxon>
        <taxon>Bacillota</taxon>
        <taxon>Bacilli</taxon>
        <taxon>Bacillales</taxon>
        <taxon>Thermoactinomycetaceae</taxon>
        <taxon>Polycladomyces</taxon>
    </lineage>
</organism>
<protein>
    <submittedName>
        <fullName evidence="2">Membrane protein</fullName>
    </submittedName>
</protein>